<feature type="transmembrane region" description="Helical" evidence="6">
    <location>
        <begin position="217"/>
        <end position="243"/>
    </location>
</feature>
<feature type="transmembrane region" description="Helical" evidence="6">
    <location>
        <begin position="138"/>
        <end position="157"/>
    </location>
</feature>
<keyword evidence="4 6" id="KW-1133">Transmembrane helix</keyword>
<dbReference type="Proteomes" id="UP000184526">
    <property type="component" value="Unassembled WGS sequence"/>
</dbReference>
<feature type="transmembrane region" description="Helical" evidence="6">
    <location>
        <begin position="189"/>
        <end position="211"/>
    </location>
</feature>
<evidence type="ECO:0000256" key="1">
    <source>
        <dbReference type="ARBA" id="ARBA00004141"/>
    </source>
</evidence>
<feature type="transmembrane region" description="Helical" evidence="6">
    <location>
        <begin position="287"/>
        <end position="311"/>
    </location>
</feature>
<evidence type="ECO:0000313" key="8">
    <source>
        <dbReference type="Proteomes" id="UP000184526"/>
    </source>
</evidence>
<gene>
    <name evidence="7" type="ORF">SAMN02745196_00332</name>
</gene>
<evidence type="ECO:0000256" key="2">
    <source>
        <dbReference type="ARBA" id="ARBA00009773"/>
    </source>
</evidence>
<feature type="transmembrane region" description="Helical" evidence="6">
    <location>
        <begin position="33"/>
        <end position="51"/>
    </location>
</feature>
<evidence type="ECO:0000256" key="3">
    <source>
        <dbReference type="ARBA" id="ARBA00022692"/>
    </source>
</evidence>
<sequence>MNVIEKYDKIIKSLFILCIFIGCTFFLKRYFTPAFAIILLIFVCNPIYNVLHRKFQFNDKIASIISILFINFTVIFIIYNLGNCIICNYGDKINNIKDSFMDIVGRLNEIFKAFNIPNQDFSISSLINSNLIKEGARYTSDGLIIYFMSNIIVYFILVDKENIRKFLNNLFYKENMDILINKYMDLKNIFVIEAKLVVLFTIETIIGFLILGVDNAILLGLICGILDLLPYIGTIIVFIPLILSELLHSNYIVVIGLTALYFMLIITRQIMEAKFIGDKLELHPLALIISLYIGIKIFGILGVFIGPMYVITVKEFIT</sequence>
<dbReference type="EMBL" id="FQXP01000003">
    <property type="protein sequence ID" value="SHH42531.1"/>
    <property type="molecule type" value="Genomic_DNA"/>
</dbReference>
<comment type="similarity">
    <text evidence="2">Belongs to the autoinducer-2 exporter (AI-2E) (TC 2.A.86) family.</text>
</comment>
<accession>A0A1M5SVD4</accession>
<keyword evidence="5 6" id="KW-0472">Membrane</keyword>
<feature type="transmembrane region" description="Helical" evidence="6">
    <location>
        <begin position="10"/>
        <end position="27"/>
    </location>
</feature>
<dbReference type="STRING" id="1121306.SAMN02745196_00332"/>
<evidence type="ECO:0000256" key="6">
    <source>
        <dbReference type="SAM" id="Phobius"/>
    </source>
</evidence>
<dbReference type="PANTHER" id="PTHR21716:SF68">
    <property type="entry name" value="TRANSPORT PROTEIN YTVI-RELATED"/>
    <property type="match status" value="1"/>
</dbReference>
<dbReference type="GO" id="GO:0055085">
    <property type="term" value="P:transmembrane transport"/>
    <property type="evidence" value="ECO:0007669"/>
    <property type="project" value="TreeGrafter"/>
</dbReference>
<dbReference type="RefSeq" id="WP_178138931.1">
    <property type="nucleotide sequence ID" value="NZ_FQXP01000003.1"/>
</dbReference>
<name>A0A1M5SVD4_9CLOT</name>
<dbReference type="GO" id="GO:0016020">
    <property type="term" value="C:membrane"/>
    <property type="evidence" value="ECO:0007669"/>
    <property type="project" value="UniProtKB-SubCell"/>
</dbReference>
<dbReference type="InterPro" id="IPR002549">
    <property type="entry name" value="AI-2E-like"/>
</dbReference>
<reference evidence="7 8" key="1">
    <citation type="submission" date="2016-11" db="EMBL/GenBank/DDBJ databases">
        <authorList>
            <person name="Jaros S."/>
            <person name="Januszkiewicz K."/>
            <person name="Wedrychowicz H."/>
        </authorList>
    </citation>
    <scope>NUCLEOTIDE SEQUENCE [LARGE SCALE GENOMIC DNA]</scope>
    <source>
        <strain evidence="7 8">DSM 3089</strain>
    </source>
</reference>
<dbReference type="Pfam" id="PF01594">
    <property type="entry name" value="AI-2E_transport"/>
    <property type="match status" value="1"/>
</dbReference>
<evidence type="ECO:0000256" key="4">
    <source>
        <dbReference type="ARBA" id="ARBA00022989"/>
    </source>
</evidence>
<evidence type="ECO:0000256" key="5">
    <source>
        <dbReference type="ARBA" id="ARBA00023136"/>
    </source>
</evidence>
<dbReference type="PANTHER" id="PTHR21716">
    <property type="entry name" value="TRANSMEMBRANE PROTEIN"/>
    <property type="match status" value="1"/>
</dbReference>
<protein>
    <submittedName>
        <fullName evidence="7">Predicted PurR-regulated permease PerM</fullName>
    </submittedName>
</protein>
<evidence type="ECO:0000313" key="7">
    <source>
        <dbReference type="EMBL" id="SHH42531.1"/>
    </source>
</evidence>
<comment type="subcellular location">
    <subcellularLocation>
        <location evidence="1">Membrane</location>
        <topology evidence="1">Multi-pass membrane protein</topology>
    </subcellularLocation>
</comment>
<dbReference type="AlphaFoldDB" id="A0A1M5SVD4"/>
<organism evidence="7 8">
    <name type="scientific">Clostridium collagenovorans DSM 3089</name>
    <dbReference type="NCBI Taxonomy" id="1121306"/>
    <lineage>
        <taxon>Bacteria</taxon>
        <taxon>Bacillati</taxon>
        <taxon>Bacillota</taxon>
        <taxon>Clostridia</taxon>
        <taxon>Eubacteriales</taxon>
        <taxon>Clostridiaceae</taxon>
        <taxon>Clostridium</taxon>
    </lineage>
</organism>
<dbReference type="PROSITE" id="PS51257">
    <property type="entry name" value="PROKAR_LIPOPROTEIN"/>
    <property type="match status" value="1"/>
</dbReference>
<proteinExistence type="inferred from homology"/>
<keyword evidence="3 6" id="KW-0812">Transmembrane</keyword>
<feature type="transmembrane region" description="Helical" evidence="6">
    <location>
        <begin position="250"/>
        <end position="267"/>
    </location>
</feature>
<keyword evidence="8" id="KW-1185">Reference proteome</keyword>
<feature type="transmembrane region" description="Helical" evidence="6">
    <location>
        <begin position="63"/>
        <end position="82"/>
    </location>
</feature>